<sequence>MKIQLDRKNDAVHFEASSELSSIKVNIDGSESIGGEGKGVRPMELVLMALGSCSVFDLSSILKKQRQPIEDIHVEVEGTRREEIPNIFTHIHITFTLKGDIDEEKAQKAAELAVKKYCSVHDMLAAGGVDITYSITFA</sequence>
<proteinExistence type="predicted"/>
<comment type="caution">
    <text evidence="1">The sequence shown here is derived from an EMBL/GenBank/DDBJ whole genome shotgun (WGS) entry which is preliminary data.</text>
</comment>
<reference evidence="2" key="1">
    <citation type="submission" date="2014-04" db="EMBL/GenBank/DDBJ databases">
        <title>Whole-Genome optical mapping and complete genome sequence of Sphingobacterium deserti sp. nov., a new spaces isolated from desert in the west of China.</title>
        <authorList>
            <person name="Teng C."/>
            <person name="Zhou Z."/>
            <person name="Li X."/>
            <person name="Chen M."/>
            <person name="Lin M."/>
            <person name="Wang L."/>
            <person name="Su S."/>
            <person name="Zhang C."/>
            <person name="Zhang W."/>
        </authorList>
    </citation>
    <scope>NUCLEOTIDE SEQUENCE [LARGE SCALE GENOMIC DNA]</scope>
    <source>
        <strain evidence="2">ACCC05744</strain>
    </source>
</reference>
<dbReference type="Pfam" id="PF02566">
    <property type="entry name" value="OsmC"/>
    <property type="match status" value="1"/>
</dbReference>
<protein>
    <submittedName>
        <fullName evidence="1">OsmC family protein</fullName>
    </submittedName>
</protein>
<accession>A0A0B8T2E2</accession>
<dbReference type="eggNOG" id="COG1765">
    <property type="taxonomic scope" value="Bacteria"/>
</dbReference>
<evidence type="ECO:0000313" key="2">
    <source>
        <dbReference type="Proteomes" id="UP000031802"/>
    </source>
</evidence>
<dbReference type="PANTHER" id="PTHR34352">
    <property type="entry name" value="PROTEIN YHFA"/>
    <property type="match status" value="1"/>
</dbReference>
<keyword evidence="2" id="KW-1185">Reference proteome</keyword>
<reference evidence="1 2" key="2">
    <citation type="journal article" date="2015" name="PLoS ONE">
        <title>Whole-Genome Optical Mapping and Finished Genome Sequence of Sphingobacterium deserti sp. nov., a New Species Isolated from the Western Desert of China.</title>
        <authorList>
            <person name="Teng C."/>
            <person name="Zhou Z."/>
            <person name="Molnar I."/>
            <person name="Li X."/>
            <person name="Tang R."/>
            <person name="Chen M."/>
            <person name="Wang L."/>
            <person name="Su S."/>
            <person name="Zhang W."/>
            <person name="Lin M."/>
        </authorList>
    </citation>
    <scope>NUCLEOTIDE SEQUENCE [LARGE SCALE GENOMIC DNA]</scope>
    <source>
        <strain evidence="2">ACCC05744</strain>
    </source>
</reference>
<dbReference type="InterPro" id="IPR036102">
    <property type="entry name" value="OsmC/Ohrsf"/>
</dbReference>
<dbReference type="PANTHER" id="PTHR34352:SF1">
    <property type="entry name" value="PROTEIN YHFA"/>
    <property type="match status" value="1"/>
</dbReference>
<dbReference type="EMBL" id="JJMU01000021">
    <property type="protein sequence ID" value="KGE15046.1"/>
    <property type="molecule type" value="Genomic_DNA"/>
</dbReference>
<dbReference type="AlphaFoldDB" id="A0A0B8T2E2"/>
<organism evidence="1 2">
    <name type="scientific">Sphingobacterium deserti</name>
    <dbReference type="NCBI Taxonomy" id="1229276"/>
    <lineage>
        <taxon>Bacteria</taxon>
        <taxon>Pseudomonadati</taxon>
        <taxon>Bacteroidota</taxon>
        <taxon>Sphingobacteriia</taxon>
        <taxon>Sphingobacteriales</taxon>
        <taxon>Sphingobacteriaceae</taxon>
        <taxon>Sphingobacterium</taxon>
    </lineage>
</organism>
<name>A0A0B8T2E2_9SPHI</name>
<dbReference type="InterPro" id="IPR003718">
    <property type="entry name" value="OsmC/Ohr_fam"/>
</dbReference>
<dbReference type="SUPFAM" id="SSF82784">
    <property type="entry name" value="OsmC-like"/>
    <property type="match status" value="1"/>
</dbReference>
<dbReference type="PATRIC" id="fig|1229276.3.peg.1316"/>
<gene>
    <name evidence="1" type="ORF">DI53_1273</name>
</gene>
<dbReference type="OrthoDB" id="9804010at2"/>
<evidence type="ECO:0000313" key="1">
    <source>
        <dbReference type="EMBL" id="KGE15046.1"/>
    </source>
</evidence>
<dbReference type="Gene3D" id="3.30.300.20">
    <property type="match status" value="1"/>
</dbReference>
<dbReference type="InterPro" id="IPR015946">
    <property type="entry name" value="KH_dom-like_a/b"/>
</dbReference>
<dbReference type="STRING" id="1229276.DI53_1273"/>
<dbReference type="RefSeq" id="WP_037496733.1">
    <property type="nucleotide sequence ID" value="NZ_JJMU01000021.1"/>
</dbReference>
<dbReference type="Proteomes" id="UP000031802">
    <property type="component" value="Unassembled WGS sequence"/>
</dbReference>